<protein>
    <submittedName>
        <fullName evidence="1">Uncharacterized protein</fullName>
    </submittedName>
</protein>
<evidence type="ECO:0000313" key="1">
    <source>
        <dbReference type="EMBL" id="GAI36537.1"/>
    </source>
</evidence>
<dbReference type="EMBL" id="BARV01026050">
    <property type="protein sequence ID" value="GAI36537.1"/>
    <property type="molecule type" value="Genomic_DNA"/>
</dbReference>
<sequence length="113" mass="12910">MYQPNKCAMMAPEFEGGREQTPPVQGARWAAEAICDLLALEPEERKELPLHLRGLGMQEMAPKIQKVVEALKELHFGRPDEKISYRDYWTFKLKGKKGVEEKRLGSISAPKKE</sequence>
<proteinExistence type="predicted"/>
<reference evidence="1" key="1">
    <citation type="journal article" date="2014" name="Front. Microbiol.">
        <title>High frequency of phylogenetically diverse reductive dehalogenase-homologous genes in deep subseafloor sedimentary metagenomes.</title>
        <authorList>
            <person name="Kawai M."/>
            <person name="Futagami T."/>
            <person name="Toyoda A."/>
            <person name="Takaki Y."/>
            <person name="Nishi S."/>
            <person name="Hori S."/>
            <person name="Arai W."/>
            <person name="Tsubouchi T."/>
            <person name="Morono Y."/>
            <person name="Uchiyama I."/>
            <person name="Ito T."/>
            <person name="Fujiyama A."/>
            <person name="Inagaki F."/>
            <person name="Takami H."/>
        </authorList>
    </citation>
    <scope>NUCLEOTIDE SEQUENCE</scope>
    <source>
        <strain evidence="1">Expedition CK06-06</strain>
    </source>
</reference>
<name>X1MXV9_9ZZZZ</name>
<gene>
    <name evidence="1" type="ORF">S06H3_42170</name>
</gene>
<comment type="caution">
    <text evidence="1">The sequence shown here is derived from an EMBL/GenBank/DDBJ whole genome shotgun (WGS) entry which is preliminary data.</text>
</comment>
<accession>X1MXV9</accession>
<dbReference type="AlphaFoldDB" id="X1MXV9"/>
<organism evidence="1">
    <name type="scientific">marine sediment metagenome</name>
    <dbReference type="NCBI Taxonomy" id="412755"/>
    <lineage>
        <taxon>unclassified sequences</taxon>
        <taxon>metagenomes</taxon>
        <taxon>ecological metagenomes</taxon>
    </lineage>
</organism>